<evidence type="ECO:0000256" key="2">
    <source>
        <dbReference type="ARBA" id="ARBA00004241"/>
    </source>
</evidence>
<evidence type="ECO:0000256" key="7">
    <source>
        <dbReference type="ARBA" id="ARBA00023136"/>
    </source>
</evidence>
<evidence type="ECO:0000256" key="3">
    <source>
        <dbReference type="ARBA" id="ARBA00022475"/>
    </source>
</evidence>
<evidence type="ECO:0000256" key="9">
    <source>
        <dbReference type="ARBA" id="ARBA00043982"/>
    </source>
</evidence>
<keyword evidence="6 10" id="KW-1133">Transmembrane helix</keyword>
<comment type="function">
    <text evidence="10">Required for transformation and DNA binding.</text>
</comment>
<dbReference type="InterPro" id="IPR012902">
    <property type="entry name" value="N_methyl_site"/>
</dbReference>
<evidence type="ECO:0000313" key="12">
    <source>
        <dbReference type="Proteomes" id="UP001596022"/>
    </source>
</evidence>
<dbReference type="NCBIfam" id="NF040999">
    <property type="entry name" value="pilin_ComGC"/>
    <property type="match status" value="1"/>
</dbReference>
<feature type="transmembrane region" description="Helical" evidence="10">
    <location>
        <begin position="12"/>
        <end position="33"/>
    </location>
</feature>
<keyword evidence="4" id="KW-0488">Methylation</keyword>
<evidence type="ECO:0000256" key="6">
    <source>
        <dbReference type="ARBA" id="ARBA00022989"/>
    </source>
</evidence>
<dbReference type="RefSeq" id="WP_376844993.1">
    <property type="nucleotide sequence ID" value="NZ_JBHSFW010000001.1"/>
</dbReference>
<evidence type="ECO:0000256" key="4">
    <source>
        <dbReference type="ARBA" id="ARBA00022481"/>
    </source>
</evidence>
<evidence type="ECO:0000256" key="5">
    <source>
        <dbReference type="ARBA" id="ARBA00022692"/>
    </source>
</evidence>
<dbReference type="InterPro" id="IPR016940">
    <property type="entry name" value="ComGC"/>
</dbReference>
<dbReference type="EMBL" id="JBHSFW010000001">
    <property type="protein sequence ID" value="MFC4617983.1"/>
    <property type="molecule type" value="Genomic_DNA"/>
</dbReference>
<keyword evidence="12" id="KW-1185">Reference proteome</keyword>
<evidence type="ECO:0000256" key="10">
    <source>
        <dbReference type="PIRNR" id="PIRNR029928"/>
    </source>
</evidence>
<reference evidence="12" key="1">
    <citation type="journal article" date="2019" name="Int. J. Syst. Evol. Microbiol.">
        <title>The Global Catalogue of Microorganisms (GCM) 10K type strain sequencing project: providing services to taxonomists for standard genome sequencing and annotation.</title>
        <authorList>
            <consortium name="The Broad Institute Genomics Platform"/>
            <consortium name="The Broad Institute Genome Sequencing Center for Infectious Disease"/>
            <person name="Wu L."/>
            <person name="Ma J."/>
        </authorList>
    </citation>
    <scope>NUCLEOTIDE SEQUENCE [LARGE SCALE GENOMIC DNA]</scope>
    <source>
        <strain evidence="12">CGMCC 1.16306</strain>
    </source>
</reference>
<keyword evidence="8 10" id="KW-0178">Competence</keyword>
<dbReference type="InterPro" id="IPR045584">
    <property type="entry name" value="Pilin-like"/>
</dbReference>
<proteinExistence type="inferred from homology"/>
<protein>
    <recommendedName>
        <fullName evidence="10">ComG operon protein 3</fullName>
    </recommendedName>
</protein>
<keyword evidence="10" id="KW-0813">Transport</keyword>
<dbReference type="PRINTS" id="PR00813">
    <property type="entry name" value="BCTERIALGSPG"/>
</dbReference>
<dbReference type="InterPro" id="IPR000983">
    <property type="entry name" value="Bac_GSPG_pilin"/>
</dbReference>
<comment type="caution">
    <text evidence="11">The sequence shown here is derived from an EMBL/GenBank/DDBJ whole genome shotgun (WGS) entry which is preliminary data.</text>
</comment>
<organism evidence="11 12">
    <name type="scientific">Camelliibacillus cellulosilyticus</name>
    <dbReference type="NCBI Taxonomy" id="2174486"/>
    <lineage>
        <taxon>Bacteria</taxon>
        <taxon>Bacillati</taxon>
        <taxon>Bacillota</taxon>
        <taxon>Bacilli</taxon>
        <taxon>Bacillales</taxon>
        <taxon>Sporolactobacillaceae</taxon>
        <taxon>Camelliibacillus</taxon>
    </lineage>
</organism>
<gene>
    <name evidence="11" type="primary">comGC</name>
    <name evidence="11" type="ORF">ACFO4N_04470</name>
</gene>
<comment type="subunit">
    <text evidence="10">Homodimer.</text>
</comment>
<keyword evidence="3 10" id="KW-1003">Cell membrane</keyword>
<dbReference type="Proteomes" id="UP001596022">
    <property type="component" value="Unassembled WGS sequence"/>
</dbReference>
<dbReference type="NCBIfam" id="TIGR02532">
    <property type="entry name" value="IV_pilin_GFxxxE"/>
    <property type="match status" value="1"/>
</dbReference>
<evidence type="ECO:0000256" key="8">
    <source>
        <dbReference type="ARBA" id="ARBA00023287"/>
    </source>
</evidence>
<dbReference type="Gene3D" id="3.30.700.10">
    <property type="entry name" value="Glycoprotein, Type 4 Pilin"/>
    <property type="match status" value="1"/>
</dbReference>
<keyword evidence="7 10" id="KW-0472">Membrane</keyword>
<dbReference type="Pfam" id="PF07963">
    <property type="entry name" value="N_methyl"/>
    <property type="match status" value="1"/>
</dbReference>
<dbReference type="PIRSF" id="PIRSF029928">
    <property type="entry name" value="Late_competence_ComGC"/>
    <property type="match status" value="1"/>
</dbReference>
<evidence type="ECO:0000256" key="1">
    <source>
        <dbReference type="ARBA" id="ARBA00004162"/>
    </source>
</evidence>
<comment type="subcellular location">
    <subcellularLocation>
        <location evidence="1">Cell membrane</location>
        <topology evidence="1">Single-pass membrane protein</topology>
    </subcellularLocation>
    <subcellularLocation>
        <location evidence="2">Cell surface</location>
    </subcellularLocation>
</comment>
<sequence>MKKLVWLKNEQAFTLIEMVIVLMIISILLLIAIPSMTKSNKTVKTKSCEATIKLVQSQVAAYNMDHPDKPLSTDLSALKTEGYVDHLECPDGGVLTLDEDGQVVVNKTG</sequence>
<name>A0ABV9GJA7_9BACL</name>
<keyword evidence="5 10" id="KW-0812">Transmembrane</keyword>
<comment type="similarity">
    <text evidence="9 10">Belongs to the ComGC family.</text>
</comment>
<dbReference type="SUPFAM" id="SSF54523">
    <property type="entry name" value="Pili subunits"/>
    <property type="match status" value="1"/>
</dbReference>
<evidence type="ECO:0000313" key="11">
    <source>
        <dbReference type="EMBL" id="MFC4617983.1"/>
    </source>
</evidence>
<accession>A0ABV9GJA7</accession>